<dbReference type="PANTHER" id="PTHR30302:SF1">
    <property type="entry name" value="HYDROGENASE 2 MATURATION PROTEASE"/>
    <property type="match status" value="1"/>
</dbReference>
<evidence type="ECO:0000256" key="2">
    <source>
        <dbReference type="ARBA" id="ARBA00022670"/>
    </source>
</evidence>
<dbReference type="GO" id="GO:0004190">
    <property type="term" value="F:aspartic-type endopeptidase activity"/>
    <property type="evidence" value="ECO:0007669"/>
    <property type="project" value="UniProtKB-KW"/>
</dbReference>
<dbReference type="NCBIfam" id="TIGR00072">
    <property type="entry name" value="hydrog_prot"/>
    <property type="match status" value="1"/>
</dbReference>
<dbReference type="Proteomes" id="UP000319322">
    <property type="component" value="Unassembled WGS sequence"/>
</dbReference>
<dbReference type="PANTHER" id="PTHR30302">
    <property type="entry name" value="HYDROGENASE 1 MATURATION PROTEASE"/>
    <property type="match status" value="1"/>
</dbReference>
<reference evidence="5 6" key="3">
    <citation type="submission" date="2019-07" db="EMBL/GenBank/DDBJ databases">
        <authorList>
            <person name="Papic B."/>
        </authorList>
    </citation>
    <scope>NUCLEOTIDE SEQUENCE [LARGE SCALE GENOMIC DNA]</scope>
    <source>
        <strain evidence="5 6">L8b</strain>
    </source>
</reference>
<keyword evidence="2 5" id="KW-0645">Protease</keyword>
<accession>A0A553UHX3</accession>
<evidence type="ECO:0000313" key="5">
    <source>
        <dbReference type="EMBL" id="TSA79828.1"/>
    </source>
</evidence>
<dbReference type="InterPro" id="IPR023430">
    <property type="entry name" value="Pept_HybD-like_dom_sf"/>
</dbReference>
<protein>
    <submittedName>
        <fullName evidence="5">Hydrogenase maturation protease</fullName>
    </submittedName>
</protein>
<sequence length="179" mass="19296">MKILILGIGNILLGDEGVGVHLANFLACNYRFGGAHKVECMDGGTMAQALIPWIVECDHLLLLDCVSVAGAQVGDLYCFDFQQIPPDITWAGSAHEVEMLQTLKLTALMGDLPPTTIIGLVPSILQENTSFDLSPSMLKGAHLAIEKALEILTQWGVCVTPKSTIKSLEAIAQTSYRMI</sequence>
<dbReference type="InterPro" id="IPR000671">
    <property type="entry name" value="Peptidase_A31"/>
</dbReference>
<evidence type="ECO:0000313" key="6">
    <source>
        <dbReference type="Proteomes" id="UP000319322"/>
    </source>
</evidence>
<dbReference type="EMBL" id="VKGC01000033">
    <property type="protein sequence ID" value="TSA79828.1"/>
    <property type="molecule type" value="Genomic_DNA"/>
</dbReference>
<dbReference type="SUPFAM" id="SSF53163">
    <property type="entry name" value="HybD-like"/>
    <property type="match status" value="1"/>
</dbReference>
<gene>
    <name evidence="5" type="ORF">FNE76_07770</name>
</gene>
<comment type="caution">
    <text evidence="5">The sequence shown here is derived from an EMBL/GenBank/DDBJ whole genome shotgun (WGS) entry which is preliminary data.</text>
</comment>
<keyword evidence="6" id="KW-1185">Reference proteome</keyword>
<evidence type="ECO:0000256" key="3">
    <source>
        <dbReference type="ARBA" id="ARBA00022750"/>
    </source>
</evidence>
<dbReference type="AlphaFoldDB" id="A0A553UHX3"/>
<dbReference type="CDD" id="cd06062">
    <property type="entry name" value="H2MP_MemB-H2up"/>
    <property type="match status" value="1"/>
</dbReference>
<dbReference type="RefSeq" id="WP_104641000.1">
    <property type="nucleotide sequence ID" value="NZ_QXQP01000034.1"/>
</dbReference>
<dbReference type="Gene3D" id="3.40.50.1450">
    <property type="entry name" value="HybD-like"/>
    <property type="match status" value="1"/>
</dbReference>
<keyword evidence="4" id="KW-0378">Hydrolase</keyword>
<evidence type="ECO:0000256" key="1">
    <source>
        <dbReference type="ARBA" id="ARBA00006814"/>
    </source>
</evidence>
<proteinExistence type="inferred from homology"/>
<dbReference type="Pfam" id="PF01750">
    <property type="entry name" value="HycI"/>
    <property type="match status" value="1"/>
</dbReference>
<name>A0A553UHX3_9HELI</name>
<reference evidence="5 6" key="1">
    <citation type="submission" date="2019-07" db="EMBL/GenBank/DDBJ databases">
        <title>Helicobacter labacensis sp. nov., Helicobacter mehlei sp. nov. and Helicobacter vulpis sp. nov., isolated from gastric mucosa of red fox (Vulpis vulpis).</title>
        <authorList>
            <person name="Kusar D."/>
            <person name="Gruntar I."/>
            <person name="Pate M."/>
            <person name="Zajc U."/>
            <person name="Ocepek M."/>
        </authorList>
    </citation>
    <scope>NUCLEOTIDE SEQUENCE [LARGE SCALE GENOMIC DNA]</scope>
    <source>
        <strain evidence="5 6">L8b</strain>
    </source>
</reference>
<reference evidence="6" key="2">
    <citation type="submission" date="2019-07" db="EMBL/GenBank/DDBJ databases">
        <title>Helicobacter labacensis sp. nov., Helicobacter mehlei sp. nov. and Helicobacter vulpis sp. nov., isolated from gastric mucosa of red fox (Vulpis vulpis).</title>
        <authorList>
            <person name="Papic B."/>
        </authorList>
    </citation>
    <scope>NUCLEOTIDE SEQUENCE [LARGE SCALE GENOMIC DNA]</scope>
    <source>
        <strain evidence="6">L8b</strain>
    </source>
</reference>
<dbReference type="GO" id="GO:0008047">
    <property type="term" value="F:enzyme activator activity"/>
    <property type="evidence" value="ECO:0007669"/>
    <property type="project" value="InterPro"/>
</dbReference>
<keyword evidence="3" id="KW-0064">Aspartyl protease</keyword>
<evidence type="ECO:0000256" key="4">
    <source>
        <dbReference type="ARBA" id="ARBA00022801"/>
    </source>
</evidence>
<dbReference type="OrthoDB" id="9792731at2"/>
<dbReference type="PRINTS" id="PR00446">
    <property type="entry name" value="HYDRGNUPTAKE"/>
</dbReference>
<dbReference type="GO" id="GO:0016485">
    <property type="term" value="P:protein processing"/>
    <property type="evidence" value="ECO:0007669"/>
    <property type="project" value="TreeGrafter"/>
</dbReference>
<organism evidence="5 6">
    <name type="scientific">Helicobacter mehlei</name>
    <dbReference type="NCBI Taxonomy" id="2316080"/>
    <lineage>
        <taxon>Bacteria</taxon>
        <taxon>Pseudomonadati</taxon>
        <taxon>Campylobacterota</taxon>
        <taxon>Epsilonproteobacteria</taxon>
        <taxon>Campylobacterales</taxon>
        <taxon>Helicobacteraceae</taxon>
        <taxon>Helicobacter</taxon>
    </lineage>
</organism>
<comment type="similarity">
    <text evidence="1">Belongs to the peptidase A31 family.</text>
</comment>